<protein>
    <recommendedName>
        <fullName evidence="8">Bcr/CflA family efflux transporter</fullName>
    </recommendedName>
</protein>
<keyword evidence="6 8" id="KW-1133">Transmembrane helix</keyword>
<keyword evidence="4 8" id="KW-1003">Cell membrane</keyword>
<feature type="transmembrane region" description="Helical" evidence="8">
    <location>
        <begin position="310"/>
        <end position="335"/>
    </location>
</feature>
<proteinExistence type="inferred from homology"/>
<dbReference type="InterPro" id="IPR011701">
    <property type="entry name" value="MFS"/>
</dbReference>
<evidence type="ECO:0000256" key="2">
    <source>
        <dbReference type="ARBA" id="ARBA00006236"/>
    </source>
</evidence>
<evidence type="ECO:0000256" key="7">
    <source>
        <dbReference type="ARBA" id="ARBA00023136"/>
    </source>
</evidence>
<feature type="transmembrane region" description="Helical" evidence="8">
    <location>
        <begin position="171"/>
        <end position="190"/>
    </location>
</feature>
<sequence length="416" mass="45476">MNDTGYNKQKYLGSKGLIAFIGLMNAFIPLSTDLYLPALPTMSSYFVSSSAITNLTLSVFFLFYAVGILIWGPLSDKYGRKPILIVGAIIYIISSVSCALSTNVYFLILARAMQGVGAGGITSVSVAIIKDCFSGKRRESMLAITQSISGLAPMIAPILGAWILKFSNWRGVFWSLAVVSIINLILTILYKETLKEEERYTGTLIGSMGRLIIVSKNKSFFIPTVIFSLNALPFMGYLALSSYIYVDYFHLNEQVYSYFFAVNALVSILGPVIYVRYLTNISKKIFPMACFGLALLSGVLVMSIGTLSPIAFVLSFMIMSLTCTAIRPFSTNILFEQQKGDTGSASSVINTLFTVLGSIGMAIASMPWSNIVVGLGILITIFSLAPLIGWYAFMKSNIPCIGIKDMDYKLGKDYVD</sequence>
<feature type="transmembrane region" description="Helical" evidence="8">
    <location>
        <begin position="83"/>
        <end position="106"/>
    </location>
</feature>
<keyword evidence="3 8" id="KW-0813">Transport</keyword>
<evidence type="ECO:0000259" key="9">
    <source>
        <dbReference type="PROSITE" id="PS50850"/>
    </source>
</evidence>
<organism evidence="10 11">
    <name type="scientific">Clostridium thailandense</name>
    <dbReference type="NCBI Taxonomy" id="2794346"/>
    <lineage>
        <taxon>Bacteria</taxon>
        <taxon>Bacillati</taxon>
        <taxon>Bacillota</taxon>
        <taxon>Clostridia</taxon>
        <taxon>Eubacteriales</taxon>
        <taxon>Clostridiaceae</taxon>
        <taxon>Clostridium</taxon>
    </lineage>
</organism>
<dbReference type="RefSeq" id="WP_218323629.1">
    <property type="nucleotide sequence ID" value="NZ_JAEEGC010000186.1"/>
</dbReference>
<feature type="transmembrane region" description="Helical" evidence="8">
    <location>
        <begin position="12"/>
        <end position="31"/>
    </location>
</feature>
<dbReference type="GO" id="GO:0042910">
    <property type="term" value="F:xenobiotic transmembrane transporter activity"/>
    <property type="evidence" value="ECO:0007669"/>
    <property type="project" value="InterPro"/>
</dbReference>
<dbReference type="Proteomes" id="UP000694308">
    <property type="component" value="Unassembled WGS sequence"/>
</dbReference>
<dbReference type="InterPro" id="IPR004812">
    <property type="entry name" value="Efflux_drug-R_Bcr/CmlA"/>
</dbReference>
<accession>A0A949WY02</accession>
<dbReference type="PANTHER" id="PTHR23502:SF132">
    <property type="entry name" value="POLYAMINE TRANSPORTER 2-RELATED"/>
    <property type="match status" value="1"/>
</dbReference>
<feature type="transmembrane region" description="Helical" evidence="8">
    <location>
        <begin position="220"/>
        <end position="246"/>
    </location>
</feature>
<evidence type="ECO:0000313" key="11">
    <source>
        <dbReference type="Proteomes" id="UP000694308"/>
    </source>
</evidence>
<feature type="transmembrane region" description="Helical" evidence="8">
    <location>
        <begin position="258"/>
        <end position="278"/>
    </location>
</feature>
<dbReference type="CDD" id="cd17320">
    <property type="entry name" value="MFS_MdfA_MDR_like"/>
    <property type="match status" value="1"/>
</dbReference>
<dbReference type="InterPro" id="IPR020846">
    <property type="entry name" value="MFS_dom"/>
</dbReference>
<feature type="transmembrane region" description="Helical" evidence="8">
    <location>
        <begin position="51"/>
        <end position="71"/>
    </location>
</feature>
<evidence type="ECO:0000256" key="3">
    <source>
        <dbReference type="ARBA" id="ARBA00022448"/>
    </source>
</evidence>
<evidence type="ECO:0000313" key="10">
    <source>
        <dbReference type="EMBL" id="MBV7276547.1"/>
    </source>
</evidence>
<dbReference type="Pfam" id="PF07690">
    <property type="entry name" value="MFS_1"/>
    <property type="match status" value="1"/>
</dbReference>
<keyword evidence="7 8" id="KW-0472">Membrane</keyword>
<name>A0A949WY02_9CLOT</name>
<dbReference type="NCBIfam" id="TIGR00710">
    <property type="entry name" value="efflux_Bcr_CflA"/>
    <property type="match status" value="1"/>
</dbReference>
<keyword evidence="5 8" id="KW-0812">Transmembrane</keyword>
<feature type="transmembrane region" description="Helical" evidence="8">
    <location>
        <begin position="112"/>
        <end position="129"/>
    </location>
</feature>
<feature type="transmembrane region" description="Helical" evidence="8">
    <location>
        <begin position="347"/>
        <end position="365"/>
    </location>
</feature>
<gene>
    <name evidence="10" type="ORF">I6U48_27105</name>
</gene>
<feature type="transmembrane region" description="Helical" evidence="8">
    <location>
        <begin position="141"/>
        <end position="165"/>
    </location>
</feature>
<evidence type="ECO:0000256" key="4">
    <source>
        <dbReference type="ARBA" id="ARBA00022475"/>
    </source>
</evidence>
<keyword evidence="11" id="KW-1185">Reference proteome</keyword>
<dbReference type="AlphaFoldDB" id="A0A949WY02"/>
<feature type="domain" description="Major facilitator superfamily (MFS) profile" evidence="9">
    <location>
        <begin position="17"/>
        <end position="397"/>
    </location>
</feature>
<comment type="subcellular location">
    <subcellularLocation>
        <location evidence="1 8">Cell membrane</location>
        <topology evidence="1 8">Multi-pass membrane protein</topology>
    </subcellularLocation>
</comment>
<comment type="similarity">
    <text evidence="2 8">Belongs to the major facilitator superfamily. Bcr/CmlA family.</text>
</comment>
<feature type="transmembrane region" description="Helical" evidence="8">
    <location>
        <begin position="285"/>
        <end position="304"/>
    </location>
</feature>
<reference evidence="10" key="1">
    <citation type="submission" date="2020-12" db="EMBL/GenBank/DDBJ databases">
        <title>Clostridium thailandense sp. nov., a novel acetogenic bacterium isolated from peat land soil in Thailand.</title>
        <authorList>
            <person name="Chaikitkaew S."/>
            <person name="Birkeland N.K."/>
        </authorList>
    </citation>
    <scope>NUCLEOTIDE SEQUENCE</scope>
    <source>
        <strain evidence="10">PL3</strain>
    </source>
</reference>
<evidence type="ECO:0000256" key="8">
    <source>
        <dbReference type="RuleBase" id="RU365088"/>
    </source>
</evidence>
<comment type="caution">
    <text evidence="10">The sequence shown here is derived from an EMBL/GenBank/DDBJ whole genome shotgun (WGS) entry which is preliminary data.</text>
</comment>
<dbReference type="GO" id="GO:1990961">
    <property type="term" value="P:xenobiotic detoxification by transmembrane export across the plasma membrane"/>
    <property type="evidence" value="ECO:0007669"/>
    <property type="project" value="InterPro"/>
</dbReference>
<dbReference type="PROSITE" id="PS50850">
    <property type="entry name" value="MFS"/>
    <property type="match status" value="1"/>
</dbReference>
<dbReference type="GO" id="GO:0005886">
    <property type="term" value="C:plasma membrane"/>
    <property type="evidence" value="ECO:0007669"/>
    <property type="project" value="UniProtKB-SubCell"/>
</dbReference>
<evidence type="ECO:0000256" key="1">
    <source>
        <dbReference type="ARBA" id="ARBA00004651"/>
    </source>
</evidence>
<evidence type="ECO:0000256" key="6">
    <source>
        <dbReference type="ARBA" id="ARBA00022989"/>
    </source>
</evidence>
<dbReference type="PANTHER" id="PTHR23502">
    <property type="entry name" value="MAJOR FACILITATOR SUPERFAMILY"/>
    <property type="match status" value="1"/>
</dbReference>
<dbReference type="EMBL" id="JAEEGC010000186">
    <property type="protein sequence ID" value="MBV7276547.1"/>
    <property type="molecule type" value="Genomic_DNA"/>
</dbReference>
<evidence type="ECO:0000256" key="5">
    <source>
        <dbReference type="ARBA" id="ARBA00022692"/>
    </source>
</evidence>
<feature type="transmembrane region" description="Helical" evidence="8">
    <location>
        <begin position="371"/>
        <end position="393"/>
    </location>
</feature>